<gene>
    <name evidence="7" type="ordered locus">Caul_3027</name>
</gene>
<dbReference type="PANTHER" id="PTHR11596:SF5">
    <property type="entry name" value="ALKALINE PHOSPHATASE"/>
    <property type="match status" value="1"/>
</dbReference>
<feature type="binding site" evidence="3">
    <location>
        <position position="334"/>
    </location>
    <ligand>
        <name>Mg(2+)</name>
        <dbReference type="ChEBI" id="CHEBI:18420"/>
    </ligand>
</feature>
<evidence type="ECO:0000256" key="6">
    <source>
        <dbReference type="SAM" id="SignalP"/>
    </source>
</evidence>
<comment type="cofactor">
    <cofactor evidence="3">
        <name>Mg(2+)</name>
        <dbReference type="ChEBI" id="CHEBI:18420"/>
    </cofactor>
    <text evidence="3">Binds 1 Mg(2+) ion.</text>
</comment>
<accession>B0T0S5</accession>
<feature type="binding site" evidence="3">
    <location>
        <position position="380"/>
    </location>
    <ligand>
        <name>Zn(2+)</name>
        <dbReference type="ChEBI" id="CHEBI:29105"/>
        <label>2</label>
    </ligand>
</feature>
<organism evidence="7">
    <name type="scientific">Caulobacter sp. (strain K31)</name>
    <dbReference type="NCBI Taxonomy" id="366602"/>
    <lineage>
        <taxon>Bacteria</taxon>
        <taxon>Pseudomonadati</taxon>
        <taxon>Pseudomonadota</taxon>
        <taxon>Alphaproteobacteria</taxon>
        <taxon>Caulobacterales</taxon>
        <taxon>Caulobacteraceae</taxon>
        <taxon>Caulobacter</taxon>
    </lineage>
</organism>
<evidence type="ECO:0000313" key="7">
    <source>
        <dbReference type="EMBL" id="ABZ72154.1"/>
    </source>
</evidence>
<dbReference type="GO" id="GO:0046872">
    <property type="term" value="F:metal ion binding"/>
    <property type="evidence" value="ECO:0007669"/>
    <property type="project" value="UniProtKB-KW"/>
</dbReference>
<dbReference type="EMBL" id="CP000927">
    <property type="protein sequence ID" value="ABZ72154.1"/>
    <property type="molecule type" value="Genomic_DNA"/>
</dbReference>
<dbReference type="Gene3D" id="3.40.720.10">
    <property type="entry name" value="Alkaline Phosphatase, subunit A"/>
    <property type="match status" value="1"/>
</dbReference>
<sequence length="501" mass="52101" precursor="true">MTRAPLFLAAALVALTATSALAAPKPAPRPAAPVINAAPNDAYYKAGEAALAKALTVNPRTGKAKNVILFLGDGMGISTMVASRIYEGQQRGVDGESNSLSFEKLPWTALSKTYSHDTQVTDSAAGITAITTGVKTRNKIIGLTGAAKPEVCATEAGSRVQTIAELAKAHGLSAGAVTTTRITHATPAGTYAHTAYRDWEGDSDMPTAALAGGCTDIARQLVEAPVGQRLDVAFGGGRSRFLPEAKDGKRADGRDLTAEWLKAPNAAYVTTDTQLASLDPAKTGPVLGLFANEHLPYEVERPVLGQGVPTLAVMATKAVDLLSQNPKGYFLLVEGGKIDMGSHLNNAKRTLTETVEFSKAVQAVLDKVDLNDTLVIVTADHSHGLVISGYANRNAPILGLAGNEGDPIVAGDGKPYTVLSFATGPGGPEGGGSRADPSKEDTDDIDYHQAAVANLPSSAHSGEDVGVFADGPGSYLVHGVVEESYLYQIMRHAYGFDEAAK</sequence>
<evidence type="ECO:0000256" key="2">
    <source>
        <dbReference type="PIRSR" id="PIRSR601952-1"/>
    </source>
</evidence>
<evidence type="ECO:0000256" key="5">
    <source>
        <dbReference type="SAM" id="MobiDB-lite"/>
    </source>
</evidence>
<dbReference type="HOGENOM" id="CLU_008539_4_1_5"/>
<proteinExistence type="inferred from homology"/>
<keyword evidence="3" id="KW-0479">Metal-binding</keyword>
<feature type="binding site" evidence="3">
    <location>
        <position position="186"/>
    </location>
    <ligand>
        <name>Mg(2+)</name>
        <dbReference type="ChEBI" id="CHEBI:18420"/>
    </ligand>
</feature>
<dbReference type="CDD" id="cd16012">
    <property type="entry name" value="ALP"/>
    <property type="match status" value="1"/>
</dbReference>
<evidence type="ECO:0000256" key="1">
    <source>
        <dbReference type="ARBA" id="ARBA00022553"/>
    </source>
</evidence>
<feature type="binding site" evidence="3">
    <location>
        <position position="184"/>
    </location>
    <ligand>
        <name>Mg(2+)</name>
        <dbReference type="ChEBI" id="CHEBI:18420"/>
    </ligand>
</feature>
<dbReference type="KEGG" id="cak:Caul_3027"/>
<dbReference type="InterPro" id="IPR001952">
    <property type="entry name" value="Alkaline_phosphatase"/>
</dbReference>
<feature type="binding site" evidence="3">
    <location>
        <position position="381"/>
    </location>
    <ligand>
        <name>Zn(2+)</name>
        <dbReference type="ChEBI" id="CHEBI:29105"/>
        <label>2</label>
    </ligand>
</feature>
<dbReference type="PANTHER" id="PTHR11596">
    <property type="entry name" value="ALKALINE PHOSPHATASE"/>
    <property type="match status" value="1"/>
</dbReference>
<reference evidence="7" key="1">
    <citation type="submission" date="2008-01" db="EMBL/GenBank/DDBJ databases">
        <title>Complete sequence of chromosome of Caulobacter sp. K31.</title>
        <authorList>
            <consortium name="US DOE Joint Genome Institute"/>
            <person name="Copeland A."/>
            <person name="Lucas S."/>
            <person name="Lapidus A."/>
            <person name="Barry K."/>
            <person name="Glavina del Rio T."/>
            <person name="Dalin E."/>
            <person name="Tice H."/>
            <person name="Pitluck S."/>
            <person name="Bruce D."/>
            <person name="Goodwin L."/>
            <person name="Thompson L.S."/>
            <person name="Brettin T."/>
            <person name="Detter J.C."/>
            <person name="Han C."/>
            <person name="Schmutz J."/>
            <person name="Larimer F."/>
            <person name="Land M."/>
            <person name="Hauser L."/>
            <person name="Kyrpides N."/>
            <person name="Kim E."/>
            <person name="Stephens C."/>
            <person name="Richardson P."/>
        </authorList>
    </citation>
    <scope>NUCLEOTIDE SEQUENCE [LARGE SCALE GENOMIC DNA]</scope>
    <source>
        <strain evidence="7">K31</strain>
    </source>
</reference>
<keyword evidence="3" id="KW-0460">Magnesium</keyword>
<feature type="binding site" evidence="3">
    <location>
        <position position="460"/>
    </location>
    <ligand>
        <name>Zn(2+)</name>
        <dbReference type="ChEBI" id="CHEBI:29105"/>
        <label>2</label>
    </ligand>
</feature>
<feature type="signal peptide" evidence="6">
    <location>
        <begin position="1"/>
        <end position="22"/>
    </location>
</feature>
<dbReference type="InterPro" id="IPR017850">
    <property type="entry name" value="Alkaline_phosphatase_core_sf"/>
</dbReference>
<dbReference type="Pfam" id="PF00245">
    <property type="entry name" value="Alk_phosphatase"/>
    <property type="match status" value="1"/>
</dbReference>
<protein>
    <submittedName>
        <fullName evidence="7">Alkaline phosphatase</fullName>
        <ecNumber evidence="7">3.1.3.1</ecNumber>
    </submittedName>
</protein>
<comment type="similarity">
    <text evidence="4">Belongs to the alkaline phosphatase family.</text>
</comment>
<dbReference type="PRINTS" id="PR00113">
    <property type="entry name" value="ALKPHPHTASE"/>
</dbReference>
<keyword evidence="7" id="KW-0378">Hydrolase</keyword>
<dbReference type="GO" id="GO:0004035">
    <property type="term" value="F:alkaline phosphatase activity"/>
    <property type="evidence" value="ECO:0007669"/>
    <property type="project" value="UniProtKB-EC"/>
</dbReference>
<dbReference type="SUPFAM" id="SSF53649">
    <property type="entry name" value="Alkaline phosphatase-like"/>
    <property type="match status" value="1"/>
</dbReference>
<evidence type="ECO:0000256" key="4">
    <source>
        <dbReference type="RuleBase" id="RU003946"/>
    </source>
</evidence>
<name>B0T0S5_CAUSK</name>
<dbReference type="STRING" id="366602.Caul_3027"/>
<dbReference type="OrthoDB" id="9794455at2"/>
<feature type="binding site" evidence="3">
    <location>
        <position position="73"/>
    </location>
    <ligand>
        <name>Zn(2+)</name>
        <dbReference type="ChEBI" id="CHEBI:29105"/>
        <label>2</label>
    </ligand>
</feature>
<comment type="cofactor">
    <cofactor evidence="3">
        <name>Zn(2+)</name>
        <dbReference type="ChEBI" id="CHEBI:29105"/>
    </cofactor>
    <text evidence="3">Binds 2 Zn(2+) ions.</text>
</comment>
<feature type="binding site" evidence="3">
    <location>
        <position position="343"/>
    </location>
    <ligand>
        <name>Zn(2+)</name>
        <dbReference type="ChEBI" id="CHEBI:29105"/>
        <label>2</label>
    </ligand>
</feature>
<feature type="binding site" evidence="3">
    <location>
        <position position="339"/>
    </location>
    <ligand>
        <name>Zn(2+)</name>
        <dbReference type="ChEBI" id="CHEBI:29105"/>
        <label>2</label>
    </ligand>
</feature>
<feature type="chain" id="PRO_5002752942" evidence="6">
    <location>
        <begin position="23"/>
        <end position="501"/>
    </location>
</feature>
<dbReference type="EC" id="3.1.3.1" evidence="7"/>
<feature type="compositionally biased region" description="Gly residues" evidence="5">
    <location>
        <begin position="424"/>
        <end position="433"/>
    </location>
</feature>
<keyword evidence="1" id="KW-0597">Phosphoprotein</keyword>
<feature type="active site" description="Phosphoserine intermediate" evidence="2">
    <location>
        <position position="123"/>
    </location>
</feature>
<dbReference type="AlphaFoldDB" id="B0T0S5"/>
<dbReference type="eggNOG" id="COG1785">
    <property type="taxonomic scope" value="Bacteria"/>
</dbReference>
<keyword evidence="6" id="KW-0732">Signal</keyword>
<evidence type="ECO:0000256" key="3">
    <source>
        <dbReference type="PIRSR" id="PIRSR601952-2"/>
    </source>
</evidence>
<keyword evidence="3" id="KW-0862">Zinc</keyword>
<dbReference type="SMART" id="SM00098">
    <property type="entry name" value="alkPPc"/>
    <property type="match status" value="1"/>
</dbReference>
<feature type="region of interest" description="Disordered" evidence="5">
    <location>
        <begin position="423"/>
        <end position="442"/>
    </location>
</feature>